<organism evidence="2 3">
    <name type="scientific">Steinernema carpocapsae</name>
    <name type="common">Entomopathogenic nematode</name>
    <dbReference type="NCBI Taxonomy" id="34508"/>
    <lineage>
        <taxon>Eukaryota</taxon>
        <taxon>Metazoa</taxon>
        <taxon>Ecdysozoa</taxon>
        <taxon>Nematoda</taxon>
        <taxon>Chromadorea</taxon>
        <taxon>Rhabditida</taxon>
        <taxon>Tylenchina</taxon>
        <taxon>Panagrolaimomorpha</taxon>
        <taxon>Strongyloidoidea</taxon>
        <taxon>Steinernematidae</taxon>
        <taxon>Steinernema</taxon>
    </lineage>
</organism>
<keyword evidence="3" id="KW-1185">Reference proteome</keyword>
<protein>
    <submittedName>
        <fullName evidence="2">Uncharacterized protein</fullName>
    </submittedName>
</protein>
<reference evidence="2 3" key="2">
    <citation type="journal article" date="2019" name="G3 (Bethesda)">
        <title>Hybrid Assembly of the Genome of the Entomopathogenic Nematode Steinernema carpocapsae Identifies the X-Chromosome.</title>
        <authorList>
            <person name="Serra L."/>
            <person name="Macchietto M."/>
            <person name="Macias-Munoz A."/>
            <person name="McGill C.J."/>
            <person name="Rodriguez I.M."/>
            <person name="Rodriguez B."/>
            <person name="Murad R."/>
            <person name="Mortazavi A."/>
        </authorList>
    </citation>
    <scope>NUCLEOTIDE SEQUENCE [LARGE SCALE GENOMIC DNA]</scope>
    <source>
        <strain evidence="2 3">ALL</strain>
    </source>
</reference>
<evidence type="ECO:0000313" key="2">
    <source>
        <dbReference type="EMBL" id="TKR87851.1"/>
    </source>
</evidence>
<proteinExistence type="predicted"/>
<evidence type="ECO:0000313" key="3">
    <source>
        <dbReference type="Proteomes" id="UP000298663"/>
    </source>
</evidence>
<accession>A0A4U5NX36</accession>
<reference evidence="2 3" key="1">
    <citation type="journal article" date="2015" name="Genome Biol.">
        <title>Comparative genomics of Steinernema reveals deeply conserved gene regulatory networks.</title>
        <authorList>
            <person name="Dillman A.R."/>
            <person name="Macchietto M."/>
            <person name="Porter C.F."/>
            <person name="Rogers A."/>
            <person name="Williams B."/>
            <person name="Antoshechkin I."/>
            <person name="Lee M.M."/>
            <person name="Goodwin Z."/>
            <person name="Lu X."/>
            <person name="Lewis E.E."/>
            <person name="Goodrich-Blair H."/>
            <person name="Stock S.P."/>
            <person name="Adams B.J."/>
            <person name="Sternberg P.W."/>
            <person name="Mortazavi A."/>
        </authorList>
    </citation>
    <scope>NUCLEOTIDE SEQUENCE [LARGE SCALE GENOMIC DNA]</scope>
    <source>
        <strain evidence="2 3">ALL</strain>
    </source>
</reference>
<sequence length="126" mass="14296">MQSKMMMKEQKQNANVRCENLDDLCKYNYNLECSSCTLSCKWNVKPILGQTCILSPYLSDEDQSDPAFRTPKTSFNLYTLLSANLFLFLILFPTTRPFKSSPKSSLVSSTSFSSVSTTKLIMTTFL</sequence>
<evidence type="ECO:0000256" key="1">
    <source>
        <dbReference type="SAM" id="Phobius"/>
    </source>
</evidence>
<dbReference type="EMBL" id="AZBU02000003">
    <property type="protein sequence ID" value="TKR87851.1"/>
    <property type="molecule type" value="Genomic_DNA"/>
</dbReference>
<keyword evidence="1" id="KW-1133">Transmembrane helix</keyword>
<dbReference type="Proteomes" id="UP000298663">
    <property type="component" value="Unassembled WGS sequence"/>
</dbReference>
<gene>
    <name evidence="2" type="ORF">L596_012186</name>
</gene>
<keyword evidence="1" id="KW-0812">Transmembrane</keyword>
<comment type="caution">
    <text evidence="2">The sequence shown here is derived from an EMBL/GenBank/DDBJ whole genome shotgun (WGS) entry which is preliminary data.</text>
</comment>
<feature type="transmembrane region" description="Helical" evidence="1">
    <location>
        <begin position="75"/>
        <end position="94"/>
    </location>
</feature>
<dbReference type="AlphaFoldDB" id="A0A4U5NX36"/>
<keyword evidence="1" id="KW-0472">Membrane</keyword>
<name>A0A4U5NX36_STECR</name>